<sequence length="211" mass="24660">MVALSSVEAVEAAQKKQQEAEKREQLAKCMEESEKKKAEKEMRIVKKQAEKRIEKIKKKEILWRIGYVMILLLAIMKNRVLQNDLVDLVMVPVNRMLDFENWLLYPTYENILGQKVAYVGGEVWVIRIISVIAFLLAILIAKRGVFRIIEKYKKTWDVYSFGFLVFSISFIVMTGDFVREYIPINLLIIFGELILGRCCLETISEKKQKFD</sequence>
<evidence type="ECO:0000256" key="1">
    <source>
        <dbReference type="SAM" id="Coils"/>
    </source>
</evidence>
<dbReference type="AlphaFoldDB" id="A0A173X859"/>
<keyword evidence="2" id="KW-0472">Membrane</keyword>
<keyword evidence="2" id="KW-0812">Transmembrane</keyword>
<keyword evidence="1" id="KW-0175">Coiled coil</keyword>
<proteinExistence type="predicted"/>
<feature type="transmembrane region" description="Helical" evidence="2">
    <location>
        <begin position="158"/>
        <end position="175"/>
    </location>
</feature>
<organism evidence="3 4">
    <name type="scientific">Coprococcus comes</name>
    <dbReference type="NCBI Taxonomy" id="410072"/>
    <lineage>
        <taxon>Bacteria</taxon>
        <taxon>Bacillati</taxon>
        <taxon>Bacillota</taxon>
        <taxon>Clostridia</taxon>
        <taxon>Lachnospirales</taxon>
        <taxon>Lachnospiraceae</taxon>
        <taxon>Coprococcus</taxon>
    </lineage>
</organism>
<dbReference type="RefSeq" id="WP_055260422.1">
    <property type="nucleotide sequence ID" value="NZ_CYZK01000001.1"/>
</dbReference>
<dbReference type="InterPro" id="IPR046103">
    <property type="entry name" value="DUF6040"/>
</dbReference>
<gene>
    <name evidence="3" type="ORF">ERS852481_00229</name>
</gene>
<evidence type="ECO:0000256" key="2">
    <source>
        <dbReference type="SAM" id="Phobius"/>
    </source>
</evidence>
<name>A0A173X859_9FIRM</name>
<evidence type="ECO:0000313" key="3">
    <source>
        <dbReference type="EMBL" id="CUN46558.1"/>
    </source>
</evidence>
<evidence type="ECO:0008006" key="5">
    <source>
        <dbReference type="Google" id="ProtNLM"/>
    </source>
</evidence>
<feature type="transmembrane region" description="Helical" evidence="2">
    <location>
        <begin position="181"/>
        <end position="200"/>
    </location>
</feature>
<dbReference type="Pfam" id="PF19506">
    <property type="entry name" value="DUF6040"/>
    <property type="match status" value="1"/>
</dbReference>
<reference evidence="3 4" key="1">
    <citation type="submission" date="2015-09" db="EMBL/GenBank/DDBJ databases">
        <authorList>
            <consortium name="Pathogen Informatics"/>
        </authorList>
    </citation>
    <scope>NUCLEOTIDE SEQUENCE [LARGE SCALE GENOMIC DNA]</scope>
    <source>
        <strain evidence="3 4">2789STDY5834866</strain>
    </source>
</reference>
<protein>
    <recommendedName>
        <fullName evidence="5">DUF4398 domain-containing protein</fullName>
    </recommendedName>
</protein>
<keyword evidence="2" id="KW-1133">Transmembrane helix</keyword>
<dbReference type="Proteomes" id="UP000095362">
    <property type="component" value="Unassembled WGS sequence"/>
</dbReference>
<feature type="transmembrane region" description="Helical" evidence="2">
    <location>
        <begin position="124"/>
        <end position="146"/>
    </location>
</feature>
<dbReference type="EMBL" id="CYZK01000001">
    <property type="protein sequence ID" value="CUN46558.1"/>
    <property type="molecule type" value="Genomic_DNA"/>
</dbReference>
<feature type="transmembrane region" description="Helical" evidence="2">
    <location>
        <begin position="61"/>
        <end position="80"/>
    </location>
</feature>
<feature type="coiled-coil region" evidence="1">
    <location>
        <begin position="12"/>
        <end position="59"/>
    </location>
</feature>
<accession>A0A173X859</accession>
<evidence type="ECO:0000313" key="4">
    <source>
        <dbReference type="Proteomes" id="UP000095362"/>
    </source>
</evidence>